<dbReference type="SUPFAM" id="SSF53335">
    <property type="entry name" value="S-adenosyl-L-methionine-dependent methyltransferases"/>
    <property type="match status" value="1"/>
</dbReference>
<keyword evidence="2" id="KW-0489">Methyltransferase</keyword>
<gene>
    <name evidence="6" type="ORF">L1F31_11350</name>
</gene>
<dbReference type="Proteomes" id="UP001064879">
    <property type="component" value="Chromosome"/>
</dbReference>
<dbReference type="RefSeq" id="WP_265417406.1">
    <property type="nucleotide sequence ID" value="NZ_CP093443.1"/>
</dbReference>
<name>A0ABY5SNI1_9MICO</name>
<evidence type="ECO:0000313" key="6">
    <source>
        <dbReference type="EMBL" id="UVI34726.1"/>
    </source>
</evidence>
<protein>
    <recommendedName>
        <fullName evidence="1">site-specific DNA-methyltransferase (adenine-specific)</fullName>
        <ecNumber evidence="1">2.1.1.72</ecNumber>
    </recommendedName>
</protein>
<dbReference type="InterPro" id="IPR029063">
    <property type="entry name" value="SAM-dependent_MTases_sf"/>
</dbReference>
<dbReference type="PANTHER" id="PTHR33841:SF1">
    <property type="entry name" value="DNA METHYLTRANSFERASE A"/>
    <property type="match status" value="1"/>
</dbReference>
<keyword evidence="7" id="KW-1185">Reference proteome</keyword>
<dbReference type="InterPro" id="IPR050953">
    <property type="entry name" value="N4_N6_ade-DNA_methylase"/>
</dbReference>
<sequence length="636" mass="69708">MDELSVVQDFVSDDYFSSDGSKESFKAKALGLRKEWEQEASDAEAEGRDLTTPLNSWGSARQQLQKRLVAIIEGIGENSVLTSDERDAVAGFDQQLLDFLGYSNGYDIAVGRNADGDESAYLEVRGTATAEDSSPLLIVLAKPVTDIGDLLDKNSATLLRPVVEHVPGSTDRTEQTESVARYLSARFVEDTPPQFALVLAGSFMLLTAAERWQEGRYLAIDLGLLFERNDTKRGGAVDQFLACTSAKALAPTADGTTWFTTVLEDSVKHTEKVSEDLREAVRDSIELIANEVVMRRRKAGMDPLPAGEAQPLAKQSLRFLYRILFLLFAEASPELEIVPTGATEYESGYGIDRLRDLALVDIPTRGDGTHLYQSLAVVFAQIQSGHNDLRVAEAAHPDNESSMSEGLEFHPLEADLFSPQATAHIDEVGLGNAALQQVLQKLLLSKETAKKDRGFISYAELGINQLGRVYEGLMSYTGFFAETDLFEVAPKGDSSKGSWVVPTTRAEHIDADDFVRDPDELTGEQKPRVHRRGRFVFRLSGRDRQQSASYYTPEVLTRFTVSQALAELFTDEMSADEILDLTVCEPALGSGGIRVGSREPTRCRIFAPQARGSWPSNRSGTVSAGTTENQGLHCSA</sequence>
<accession>A0ABY5SNI1</accession>
<dbReference type="EMBL" id="CP093443">
    <property type="protein sequence ID" value="UVI34726.1"/>
    <property type="molecule type" value="Genomic_DNA"/>
</dbReference>
<feature type="region of interest" description="Disordered" evidence="5">
    <location>
        <begin position="610"/>
        <end position="636"/>
    </location>
</feature>
<evidence type="ECO:0000256" key="3">
    <source>
        <dbReference type="ARBA" id="ARBA00022679"/>
    </source>
</evidence>
<evidence type="ECO:0000256" key="5">
    <source>
        <dbReference type="SAM" id="MobiDB-lite"/>
    </source>
</evidence>
<evidence type="ECO:0000256" key="1">
    <source>
        <dbReference type="ARBA" id="ARBA00011900"/>
    </source>
</evidence>
<keyword evidence="3" id="KW-0808">Transferase</keyword>
<dbReference type="PANTHER" id="PTHR33841">
    <property type="entry name" value="DNA METHYLTRANSFERASE YEEA-RELATED"/>
    <property type="match status" value="1"/>
</dbReference>
<comment type="catalytic activity">
    <reaction evidence="4">
        <text>a 2'-deoxyadenosine in DNA + S-adenosyl-L-methionine = an N(6)-methyl-2'-deoxyadenosine in DNA + S-adenosyl-L-homocysteine + H(+)</text>
        <dbReference type="Rhea" id="RHEA:15197"/>
        <dbReference type="Rhea" id="RHEA-COMP:12418"/>
        <dbReference type="Rhea" id="RHEA-COMP:12419"/>
        <dbReference type="ChEBI" id="CHEBI:15378"/>
        <dbReference type="ChEBI" id="CHEBI:57856"/>
        <dbReference type="ChEBI" id="CHEBI:59789"/>
        <dbReference type="ChEBI" id="CHEBI:90615"/>
        <dbReference type="ChEBI" id="CHEBI:90616"/>
        <dbReference type="EC" id="2.1.1.72"/>
    </reaction>
</comment>
<dbReference type="EC" id="2.1.1.72" evidence="1"/>
<feature type="compositionally biased region" description="Polar residues" evidence="5">
    <location>
        <begin position="614"/>
        <end position="636"/>
    </location>
</feature>
<organism evidence="6 7">
    <name type="scientific">Brevibacterium spongiae</name>
    <dbReference type="NCBI Taxonomy" id="2909672"/>
    <lineage>
        <taxon>Bacteria</taxon>
        <taxon>Bacillati</taxon>
        <taxon>Actinomycetota</taxon>
        <taxon>Actinomycetes</taxon>
        <taxon>Micrococcales</taxon>
        <taxon>Brevibacteriaceae</taxon>
        <taxon>Brevibacterium</taxon>
    </lineage>
</organism>
<reference evidence="6" key="1">
    <citation type="submission" date="2022-03" db="EMBL/GenBank/DDBJ databases">
        <title>Brevibacterium spongiae sp. nov., isolated from marine sponge.</title>
        <authorList>
            <person name="Li Z."/>
            <person name="Zhang M."/>
        </authorList>
    </citation>
    <scope>NUCLEOTIDE SEQUENCE</scope>
    <source>
        <strain evidence="6">WHS-Z9</strain>
    </source>
</reference>
<evidence type="ECO:0000313" key="7">
    <source>
        <dbReference type="Proteomes" id="UP001064879"/>
    </source>
</evidence>
<evidence type="ECO:0000256" key="4">
    <source>
        <dbReference type="ARBA" id="ARBA00047942"/>
    </source>
</evidence>
<proteinExistence type="predicted"/>
<evidence type="ECO:0000256" key="2">
    <source>
        <dbReference type="ARBA" id="ARBA00022603"/>
    </source>
</evidence>